<dbReference type="WBParaSite" id="PTRK_0001417700.1">
    <property type="protein sequence ID" value="PTRK_0001417700.1"/>
    <property type="gene ID" value="PTRK_0001417700"/>
</dbReference>
<sequence length="132" mass="15621">MSAERQLPDYDDKLVINCATWFEVEAAIHKVAIQNPNVEQNTLENALQFVKFATERYQVPNEICLGYWPTIRIIWLYSIPPIEIEVFDIRYEYYAFEVKWTDIQEFEIMPDTFPEALKLLLDTTVSHSNEIK</sequence>
<dbReference type="Proteomes" id="UP000038045">
    <property type="component" value="Unplaced"/>
</dbReference>
<proteinExistence type="predicted"/>
<reference evidence="2" key="1">
    <citation type="submission" date="2017-02" db="UniProtKB">
        <authorList>
            <consortium name="WormBaseParasite"/>
        </authorList>
    </citation>
    <scope>IDENTIFICATION</scope>
</reference>
<organism evidence="1 2">
    <name type="scientific">Parastrongyloides trichosuri</name>
    <name type="common">Possum-specific nematode worm</name>
    <dbReference type="NCBI Taxonomy" id="131310"/>
    <lineage>
        <taxon>Eukaryota</taxon>
        <taxon>Metazoa</taxon>
        <taxon>Ecdysozoa</taxon>
        <taxon>Nematoda</taxon>
        <taxon>Chromadorea</taxon>
        <taxon>Rhabditida</taxon>
        <taxon>Tylenchina</taxon>
        <taxon>Panagrolaimomorpha</taxon>
        <taxon>Strongyloidoidea</taxon>
        <taxon>Strongyloididae</taxon>
        <taxon>Parastrongyloides</taxon>
    </lineage>
</organism>
<keyword evidence="1" id="KW-1185">Reference proteome</keyword>
<accession>A0A0N4ZZB8</accession>
<protein>
    <submittedName>
        <fullName evidence="2">DUF600 family protein</fullName>
    </submittedName>
</protein>
<dbReference type="AlphaFoldDB" id="A0A0N4ZZB8"/>
<name>A0A0N4ZZB8_PARTI</name>
<evidence type="ECO:0000313" key="2">
    <source>
        <dbReference type="WBParaSite" id="PTRK_0001417700.1"/>
    </source>
</evidence>
<evidence type="ECO:0000313" key="1">
    <source>
        <dbReference type="Proteomes" id="UP000038045"/>
    </source>
</evidence>